<evidence type="ECO:0000256" key="1">
    <source>
        <dbReference type="ARBA" id="ARBA00004651"/>
    </source>
</evidence>
<keyword evidence="4 12" id="KW-0812">Transmembrane</keyword>
<keyword evidence="2" id="KW-1003">Cell membrane</keyword>
<keyword evidence="3 11" id="KW-0645">Protease</keyword>
<evidence type="ECO:0000256" key="7">
    <source>
        <dbReference type="ARBA" id="ARBA00022833"/>
    </source>
</evidence>
<dbReference type="EMBL" id="CP158299">
    <property type="protein sequence ID" value="XBV84463.1"/>
    <property type="molecule type" value="Genomic_DNA"/>
</dbReference>
<dbReference type="GO" id="GO:0046872">
    <property type="term" value="F:metal ion binding"/>
    <property type="evidence" value="ECO:0007669"/>
    <property type="project" value="UniProtKB-KW"/>
</dbReference>
<comment type="cofactor">
    <cofactor evidence="11">
        <name>Zn(2+)</name>
        <dbReference type="ChEBI" id="CHEBI:29105"/>
    </cofactor>
    <text evidence="11">Binds 1 zinc ion per subunit.</text>
</comment>
<feature type="domain" description="Peptidase M48" evidence="13">
    <location>
        <begin position="112"/>
        <end position="348"/>
    </location>
</feature>
<dbReference type="RefSeq" id="WP_350242500.1">
    <property type="nucleotide sequence ID" value="NZ_CP158299.1"/>
</dbReference>
<evidence type="ECO:0000256" key="4">
    <source>
        <dbReference type="ARBA" id="ARBA00022692"/>
    </source>
</evidence>
<evidence type="ECO:0000256" key="6">
    <source>
        <dbReference type="ARBA" id="ARBA00022801"/>
    </source>
</evidence>
<evidence type="ECO:0000256" key="2">
    <source>
        <dbReference type="ARBA" id="ARBA00022475"/>
    </source>
</evidence>
<evidence type="ECO:0000256" key="9">
    <source>
        <dbReference type="ARBA" id="ARBA00023049"/>
    </source>
</evidence>
<gene>
    <name evidence="14" type="ORF">ABOD76_13540</name>
</gene>
<keyword evidence="5" id="KW-0479">Metal-binding</keyword>
<accession>A0AAU7U831</accession>
<evidence type="ECO:0000256" key="5">
    <source>
        <dbReference type="ARBA" id="ARBA00022723"/>
    </source>
</evidence>
<dbReference type="GO" id="GO:0004222">
    <property type="term" value="F:metalloendopeptidase activity"/>
    <property type="evidence" value="ECO:0007669"/>
    <property type="project" value="InterPro"/>
</dbReference>
<reference evidence="14" key="1">
    <citation type="submission" date="2024-06" db="EMBL/GenBank/DDBJ databases">
        <title>Draft Genome Sequence of Deinococcus sonorensis Type Strain KR-87, a Biofilm Producing Representative of the Genus Deinococcus.</title>
        <authorList>
            <person name="Boren L.S."/>
            <person name="Grosso R.A."/>
            <person name="Hugenberg-Cox A.N."/>
            <person name="Hill J.T.E."/>
            <person name="Albert C.M."/>
            <person name="Tuohy J.M."/>
        </authorList>
    </citation>
    <scope>NUCLEOTIDE SEQUENCE</scope>
    <source>
        <strain evidence="14">KR-87</strain>
    </source>
</reference>
<keyword evidence="10 12" id="KW-0472">Membrane</keyword>
<dbReference type="InterPro" id="IPR001915">
    <property type="entry name" value="Peptidase_M48"/>
</dbReference>
<evidence type="ECO:0000256" key="3">
    <source>
        <dbReference type="ARBA" id="ARBA00022670"/>
    </source>
</evidence>
<dbReference type="GO" id="GO:0006508">
    <property type="term" value="P:proteolysis"/>
    <property type="evidence" value="ECO:0007669"/>
    <property type="project" value="UniProtKB-KW"/>
</dbReference>
<keyword evidence="7 11" id="KW-0862">Zinc</keyword>
<comment type="subcellular location">
    <subcellularLocation>
        <location evidence="1">Cell membrane</location>
        <topology evidence="1">Multi-pass membrane protein</topology>
    </subcellularLocation>
</comment>
<dbReference type="InterPro" id="IPR050083">
    <property type="entry name" value="HtpX_protease"/>
</dbReference>
<dbReference type="CDD" id="cd07328">
    <property type="entry name" value="M48_Ste24p_like"/>
    <property type="match status" value="1"/>
</dbReference>
<dbReference type="EC" id="3.4.24.-" evidence="14"/>
<dbReference type="GO" id="GO:0005886">
    <property type="term" value="C:plasma membrane"/>
    <property type="evidence" value="ECO:0007669"/>
    <property type="project" value="UniProtKB-SubCell"/>
</dbReference>
<dbReference type="Pfam" id="PF01435">
    <property type="entry name" value="Peptidase_M48"/>
    <property type="match status" value="1"/>
</dbReference>
<feature type="transmembrane region" description="Helical" evidence="12">
    <location>
        <begin position="78"/>
        <end position="99"/>
    </location>
</feature>
<feature type="transmembrane region" description="Helical" evidence="12">
    <location>
        <begin position="47"/>
        <end position="71"/>
    </location>
</feature>
<dbReference type="Gene3D" id="3.30.2010.10">
    <property type="entry name" value="Metalloproteases ('zincins'), catalytic domain"/>
    <property type="match status" value="1"/>
</dbReference>
<keyword evidence="9 11" id="KW-0482">Metalloprotease</keyword>
<evidence type="ECO:0000256" key="8">
    <source>
        <dbReference type="ARBA" id="ARBA00022989"/>
    </source>
</evidence>
<evidence type="ECO:0000256" key="10">
    <source>
        <dbReference type="ARBA" id="ARBA00023136"/>
    </source>
</evidence>
<keyword evidence="6 11" id="KW-0378">Hydrolase</keyword>
<dbReference type="PANTHER" id="PTHR43221">
    <property type="entry name" value="PROTEASE HTPX"/>
    <property type="match status" value="1"/>
</dbReference>
<name>A0AAU7U831_9DEIO</name>
<evidence type="ECO:0000259" key="13">
    <source>
        <dbReference type="Pfam" id="PF01435"/>
    </source>
</evidence>
<sequence length="389" mass="43497">MTDQMQPQTVLEQAWQRVADRESERLRDLFVTQEAPVQPARAVLAQVLSVLVLVVFGLLTLLGVWFALIVVGRGHANVLARLMAFMVAAPLLTFAWIAWPRVNRLDGLELTPQDTPELHTLVRRVSQDMGVDRPVRVVLNADMNAFMGMHGWRRQPTLGLGLGLWYALRPQERVAVIAHELAHLKNGDPTRQGAVWAALRVLSSAVDGLWPDPLMEAQAGLIALTAMMITKAVALLPWGLLQLLLGLVGADQQAAEYRADLLASRVAGSAPKRAALDKLHLGHLLESALHKQRMMPERPHAFAELQHMFEHLPEAQWERMRARRRQDRLRLDASHPPTADRMQVVEAWPQPGTVMLSAEQSARLDAELAPFVAVLEREALEEHRDRVFG</sequence>
<evidence type="ECO:0000313" key="14">
    <source>
        <dbReference type="EMBL" id="XBV84463.1"/>
    </source>
</evidence>
<dbReference type="AlphaFoldDB" id="A0AAU7U831"/>
<proteinExistence type="inferred from homology"/>
<comment type="similarity">
    <text evidence="11">Belongs to the peptidase M48 family.</text>
</comment>
<organism evidence="14">
    <name type="scientific">Deinococcus sonorensis KR-87</name>
    <dbReference type="NCBI Taxonomy" id="694439"/>
    <lineage>
        <taxon>Bacteria</taxon>
        <taxon>Thermotogati</taxon>
        <taxon>Deinococcota</taxon>
        <taxon>Deinococci</taxon>
        <taxon>Deinococcales</taxon>
        <taxon>Deinococcaceae</taxon>
        <taxon>Deinococcus</taxon>
    </lineage>
</organism>
<keyword evidence="8 12" id="KW-1133">Transmembrane helix</keyword>
<evidence type="ECO:0000256" key="12">
    <source>
        <dbReference type="SAM" id="Phobius"/>
    </source>
</evidence>
<protein>
    <submittedName>
        <fullName evidence="14">M48 family metalloprotease</fullName>
        <ecNumber evidence="14">3.4.24.-</ecNumber>
    </submittedName>
</protein>
<dbReference type="KEGG" id="dsc:ABOD76_13540"/>
<evidence type="ECO:0000256" key="11">
    <source>
        <dbReference type="RuleBase" id="RU003983"/>
    </source>
</evidence>
<dbReference type="PANTHER" id="PTHR43221:SF1">
    <property type="entry name" value="PROTEASE HTPX"/>
    <property type="match status" value="1"/>
</dbReference>